<gene>
    <name evidence="9" type="primary">lspA</name>
    <name evidence="13" type="ORF">BKA23_2059</name>
</gene>
<organism evidence="13 14">
    <name type="scientific">Rudaeicoccus suwonensis</name>
    <dbReference type="NCBI Taxonomy" id="657409"/>
    <lineage>
        <taxon>Bacteria</taxon>
        <taxon>Bacillati</taxon>
        <taxon>Actinomycetota</taxon>
        <taxon>Actinomycetes</taxon>
        <taxon>Micrococcales</taxon>
        <taxon>Dermacoccaceae</taxon>
        <taxon>Rudaeicoccus</taxon>
    </lineage>
</organism>
<comment type="pathway">
    <text evidence="9">Protein modification; lipoprotein biosynthesis (signal peptide cleavage).</text>
</comment>
<dbReference type="GO" id="GO:0004190">
    <property type="term" value="F:aspartic-type endopeptidase activity"/>
    <property type="evidence" value="ECO:0007669"/>
    <property type="project" value="UniProtKB-UniRule"/>
</dbReference>
<name>A0A561EC95_9MICO</name>
<evidence type="ECO:0000256" key="1">
    <source>
        <dbReference type="ARBA" id="ARBA00006139"/>
    </source>
</evidence>
<feature type="compositionally biased region" description="Low complexity" evidence="12">
    <location>
        <begin position="188"/>
        <end position="199"/>
    </location>
</feature>
<evidence type="ECO:0000256" key="2">
    <source>
        <dbReference type="ARBA" id="ARBA00022475"/>
    </source>
</evidence>
<keyword evidence="8 9" id="KW-0472">Membrane</keyword>
<evidence type="ECO:0000313" key="13">
    <source>
        <dbReference type="EMBL" id="TWE13230.1"/>
    </source>
</evidence>
<dbReference type="PANTHER" id="PTHR33695:SF1">
    <property type="entry name" value="LIPOPROTEIN SIGNAL PEPTIDASE"/>
    <property type="match status" value="1"/>
</dbReference>
<evidence type="ECO:0000256" key="11">
    <source>
        <dbReference type="RuleBase" id="RU004181"/>
    </source>
</evidence>
<dbReference type="OrthoDB" id="4308908at2"/>
<dbReference type="EC" id="3.4.23.36" evidence="9"/>
<dbReference type="HAMAP" id="MF_00161">
    <property type="entry name" value="LspA"/>
    <property type="match status" value="1"/>
</dbReference>
<keyword evidence="7 9" id="KW-1133">Transmembrane helix</keyword>
<evidence type="ECO:0000256" key="10">
    <source>
        <dbReference type="RuleBase" id="RU000594"/>
    </source>
</evidence>
<feature type="active site" evidence="9">
    <location>
        <position position="110"/>
    </location>
</feature>
<sequence>MATVGYVTDQLTKAWASSTLTPDKPREVVGTLLQLRLIRNPGAAFSIATNATWLLSLIAVAVICATVYFARRLRSKPWACALGLLIGGALGNLTDRFFRTPGGGSGHVVDFLELPHWPIFNVADICVTSAACLIALLALLGIGVDGTRSHDVVDDEDGDAHHIDAHEVDAHDSDGTHLDAEAADAADTDAAGGAANAAAADRHTAADGPA</sequence>
<dbReference type="GO" id="GO:0005886">
    <property type="term" value="C:plasma membrane"/>
    <property type="evidence" value="ECO:0007669"/>
    <property type="project" value="UniProtKB-SubCell"/>
</dbReference>
<dbReference type="InterPro" id="IPR001872">
    <property type="entry name" value="Peptidase_A8"/>
</dbReference>
<comment type="similarity">
    <text evidence="1 9 11">Belongs to the peptidase A8 family.</text>
</comment>
<evidence type="ECO:0000256" key="6">
    <source>
        <dbReference type="ARBA" id="ARBA00022801"/>
    </source>
</evidence>
<evidence type="ECO:0000313" key="14">
    <source>
        <dbReference type="Proteomes" id="UP000318297"/>
    </source>
</evidence>
<keyword evidence="14" id="KW-1185">Reference proteome</keyword>
<reference evidence="13 14" key="1">
    <citation type="submission" date="2019-06" db="EMBL/GenBank/DDBJ databases">
        <title>Sequencing the genomes of 1000 actinobacteria strains.</title>
        <authorList>
            <person name="Klenk H.-P."/>
        </authorList>
    </citation>
    <scope>NUCLEOTIDE SEQUENCE [LARGE SCALE GENOMIC DNA]</scope>
    <source>
        <strain evidence="13 14">DSM 19560</strain>
    </source>
</reference>
<keyword evidence="6 9" id="KW-0378">Hydrolase</keyword>
<feature type="active site" evidence="9">
    <location>
        <position position="124"/>
    </location>
</feature>
<dbReference type="NCBIfam" id="TIGR00077">
    <property type="entry name" value="lspA"/>
    <property type="match status" value="1"/>
</dbReference>
<evidence type="ECO:0000256" key="8">
    <source>
        <dbReference type="ARBA" id="ARBA00023136"/>
    </source>
</evidence>
<dbReference type="Pfam" id="PF01252">
    <property type="entry name" value="Peptidase_A8"/>
    <property type="match status" value="1"/>
</dbReference>
<feature type="region of interest" description="Disordered" evidence="12">
    <location>
        <begin position="181"/>
        <end position="210"/>
    </location>
</feature>
<dbReference type="UniPathway" id="UPA00665"/>
<comment type="caution">
    <text evidence="13">The sequence shown here is derived from an EMBL/GenBank/DDBJ whole genome shotgun (WGS) entry which is preliminary data.</text>
</comment>
<proteinExistence type="inferred from homology"/>
<feature type="transmembrane region" description="Helical" evidence="9">
    <location>
        <begin position="77"/>
        <end position="98"/>
    </location>
</feature>
<protein>
    <recommendedName>
        <fullName evidence="9">Lipoprotein signal peptidase</fullName>
        <ecNumber evidence="9">3.4.23.36</ecNumber>
    </recommendedName>
    <alternativeName>
        <fullName evidence="9">Prolipoprotein signal peptidase</fullName>
    </alternativeName>
    <alternativeName>
        <fullName evidence="9">Signal peptidase II</fullName>
        <shortName evidence="9">SPase II</shortName>
    </alternativeName>
</protein>
<dbReference type="PROSITE" id="PS00855">
    <property type="entry name" value="SPASE_II"/>
    <property type="match status" value="1"/>
</dbReference>
<comment type="function">
    <text evidence="9 10">This protein specifically catalyzes the removal of signal peptides from prolipoproteins.</text>
</comment>
<accession>A0A561EC95</accession>
<keyword evidence="5 9" id="KW-0064">Aspartyl protease</keyword>
<keyword evidence="3 9" id="KW-0645">Protease</keyword>
<evidence type="ECO:0000256" key="7">
    <source>
        <dbReference type="ARBA" id="ARBA00022989"/>
    </source>
</evidence>
<keyword evidence="4 9" id="KW-0812">Transmembrane</keyword>
<keyword evidence="2 9" id="KW-1003">Cell membrane</keyword>
<comment type="subcellular location">
    <subcellularLocation>
        <location evidence="9">Cell membrane</location>
        <topology evidence="9">Multi-pass membrane protein</topology>
    </subcellularLocation>
</comment>
<dbReference type="EMBL" id="VIVQ01000001">
    <property type="protein sequence ID" value="TWE13230.1"/>
    <property type="molecule type" value="Genomic_DNA"/>
</dbReference>
<dbReference type="AlphaFoldDB" id="A0A561EC95"/>
<dbReference type="PANTHER" id="PTHR33695">
    <property type="entry name" value="LIPOPROTEIN SIGNAL PEPTIDASE"/>
    <property type="match status" value="1"/>
</dbReference>
<dbReference type="PRINTS" id="PR00781">
    <property type="entry name" value="LIPOSIGPTASE"/>
</dbReference>
<evidence type="ECO:0000256" key="12">
    <source>
        <dbReference type="SAM" id="MobiDB-lite"/>
    </source>
</evidence>
<comment type="caution">
    <text evidence="9">Lacks conserved residue(s) required for the propagation of feature annotation.</text>
</comment>
<evidence type="ECO:0000256" key="5">
    <source>
        <dbReference type="ARBA" id="ARBA00022750"/>
    </source>
</evidence>
<evidence type="ECO:0000256" key="4">
    <source>
        <dbReference type="ARBA" id="ARBA00022692"/>
    </source>
</evidence>
<evidence type="ECO:0000256" key="9">
    <source>
        <dbReference type="HAMAP-Rule" id="MF_00161"/>
    </source>
</evidence>
<feature type="transmembrane region" description="Helical" evidence="9">
    <location>
        <begin position="118"/>
        <end position="140"/>
    </location>
</feature>
<dbReference type="GO" id="GO:0006508">
    <property type="term" value="P:proteolysis"/>
    <property type="evidence" value="ECO:0007669"/>
    <property type="project" value="UniProtKB-KW"/>
</dbReference>
<feature type="compositionally biased region" description="Basic and acidic residues" evidence="12">
    <location>
        <begin position="200"/>
        <end position="210"/>
    </location>
</feature>
<comment type="catalytic activity">
    <reaction evidence="9 10">
        <text>Release of signal peptides from bacterial membrane prolipoproteins. Hydrolyzes -Xaa-Yaa-Zaa-|-(S,diacylglyceryl)Cys-, in which Xaa is hydrophobic (preferably Leu), and Yaa (Ala or Ser) and Zaa (Gly or Ala) have small, neutral side chains.</text>
        <dbReference type="EC" id="3.4.23.36"/>
    </reaction>
</comment>
<dbReference type="Proteomes" id="UP000318297">
    <property type="component" value="Unassembled WGS sequence"/>
</dbReference>
<feature type="transmembrane region" description="Helical" evidence="9">
    <location>
        <begin position="51"/>
        <end position="70"/>
    </location>
</feature>
<evidence type="ECO:0000256" key="3">
    <source>
        <dbReference type="ARBA" id="ARBA00022670"/>
    </source>
</evidence>